<dbReference type="EMBL" id="PKOZ01000005">
    <property type="protein sequence ID" value="PQD95161.1"/>
    <property type="molecule type" value="Genomic_DNA"/>
</dbReference>
<dbReference type="InterPro" id="IPR051274">
    <property type="entry name" value="3-5_Exoribonuclease"/>
</dbReference>
<evidence type="ECO:0000313" key="6">
    <source>
        <dbReference type="Proteomes" id="UP000239663"/>
    </source>
</evidence>
<dbReference type="PANTHER" id="PTHR23044:SF61">
    <property type="entry name" value="3'-5' EXORIBONUCLEASE 1-RELATED"/>
    <property type="match status" value="1"/>
</dbReference>
<protein>
    <submittedName>
        <fullName evidence="5">Or 3'-5' exonuclease KapD</fullName>
    </submittedName>
</protein>
<keyword evidence="3 5" id="KW-0269">Exonuclease</keyword>
<dbReference type="GO" id="GO:0003676">
    <property type="term" value="F:nucleic acid binding"/>
    <property type="evidence" value="ECO:0007669"/>
    <property type="project" value="InterPro"/>
</dbReference>
<dbReference type="PANTHER" id="PTHR23044">
    <property type="entry name" value="3'-5' EXONUCLEASE ERI1-RELATED"/>
    <property type="match status" value="1"/>
</dbReference>
<evidence type="ECO:0000256" key="1">
    <source>
        <dbReference type="ARBA" id="ARBA00022722"/>
    </source>
</evidence>
<dbReference type="NCBIfam" id="NF005838">
    <property type="entry name" value="PRK07748.1"/>
    <property type="match status" value="1"/>
</dbReference>
<dbReference type="Proteomes" id="UP000239663">
    <property type="component" value="Unassembled WGS sequence"/>
</dbReference>
<evidence type="ECO:0000256" key="2">
    <source>
        <dbReference type="ARBA" id="ARBA00022801"/>
    </source>
</evidence>
<dbReference type="Pfam" id="PF00929">
    <property type="entry name" value="RNase_T"/>
    <property type="match status" value="1"/>
</dbReference>
<dbReference type="AlphaFoldDB" id="A0A2S7MZA8"/>
<dbReference type="SUPFAM" id="SSF53098">
    <property type="entry name" value="Ribonuclease H-like"/>
    <property type="match status" value="1"/>
</dbReference>
<dbReference type="CDD" id="cd06133">
    <property type="entry name" value="ERI-1_3'hExo_like"/>
    <property type="match status" value="1"/>
</dbReference>
<comment type="caution">
    <text evidence="5">The sequence shown here is derived from an EMBL/GenBank/DDBJ whole genome shotgun (WGS) entry which is preliminary data.</text>
</comment>
<accession>A0A2S7MZA8</accession>
<feature type="domain" description="Exonuclease" evidence="4">
    <location>
        <begin position="6"/>
        <end position="182"/>
    </location>
</feature>
<dbReference type="OrthoDB" id="159416at2"/>
<keyword evidence="2" id="KW-0378">Hydrolase</keyword>
<dbReference type="InterPro" id="IPR013520">
    <property type="entry name" value="Ribonucl_H"/>
</dbReference>
<dbReference type="Gene3D" id="3.30.420.10">
    <property type="entry name" value="Ribonuclease H-like superfamily/Ribonuclease H"/>
    <property type="match status" value="1"/>
</dbReference>
<evidence type="ECO:0000256" key="3">
    <source>
        <dbReference type="ARBA" id="ARBA00022839"/>
    </source>
</evidence>
<dbReference type="RefSeq" id="WP_104849421.1">
    <property type="nucleotide sequence ID" value="NZ_PKOZ01000005.1"/>
</dbReference>
<dbReference type="InterPro" id="IPR012337">
    <property type="entry name" value="RNaseH-like_sf"/>
</dbReference>
<evidence type="ECO:0000313" key="5">
    <source>
        <dbReference type="EMBL" id="PQD95161.1"/>
    </source>
</evidence>
<sequence length="205" mass="23660">MFERSAHLFIDFEFTMPEGKNNPIGFFPEIIEVGWILVKDDKVIDQYTSYVKPEAFPVLTSRCRKFLNINNAHVNQGISFEELVILLKKVNSEKPAIVTWGNNDMKVLSQNCQNHGFKMPLTGKQIDLSIEYKRFFGDKNQTGLWKAVQQYGNAGNGKQHRALDDAINTYHIFRLVEQDKRYLDNHESTTIGDIIDFSTLLNELK</sequence>
<reference evidence="5 6" key="1">
    <citation type="submission" date="2017-12" db="EMBL/GenBank/DDBJ databases">
        <title>Taxonomic description and draft genome of Pradoshia cofamensis Gen. nov., sp. nov., a thermotolerant bacillale isolated from anterior gut of earthworm Eisenia fetida.</title>
        <authorList>
            <person name="Saha T."/>
            <person name="Chakraborty R."/>
        </authorList>
    </citation>
    <scope>NUCLEOTIDE SEQUENCE [LARGE SCALE GENOMIC DNA]</scope>
    <source>
        <strain evidence="5 6">EAG3</strain>
    </source>
</reference>
<dbReference type="InterPro" id="IPR036397">
    <property type="entry name" value="RNaseH_sf"/>
</dbReference>
<dbReference type="SMART" id="SM00479">
    <property type="entry name" value="EXOIII"/>
    <property type="match status" value="1"/>
</dbReference>
<evidence type="ECO:0000259" key="4">
    <source>
        <dbReference type="SMART" id="SM00479"/>
    </source>
</evidence>
<dbReference type="InterPro" id="IPR047201">
    <property type="entry name" value="ERI-1_3'hExo-like"/>
</dbReference>
<gene>
    <name evidence="5" type="ORF">CYL18_10270</name>
</gene>
<organism evidence="5 6">
    <name type="scientific">Pradoshia eiseniae</name>
    <dbReference type="NCBI Taxonomy" id="2064768"/>
    <lineage>
        <taxon>Bacteria</taxon>
        <taxon>Bacillati</taxon>
        <taxon>Bacillota</taxon>
        <taxon>Bacilli</taxon>
        <taxon>Bacillales</taxon>
        <taxon>Bacillaceae</taxon>
        <taxon>Pradoshia</taxon>
    </lineage>
</organism>
<name>A0A2S7MZA8_9BACI</name>
<keyword evidence="1" id="KW-0540">Nuclease</keyword>
<proteinExistence type="predicted"/>
<dbReference type="GO" id="GO:0000175">
    <property type="term" value="F:3'-5'-RNA exonuclease activity"/>
    <property type="evidence" value="ECO:0007669"/>
    <property type="project" value="InterPro"/>
</dbReference>
<keyword evidence="6" id="KW-1185">Reference proteome</keyword>